<proteinExistence type="predicted"/>
<accession>A0ABV4YZ41</accession>
<dbReference type="Pfam" id="PF14311">
    <property type="entry name" value="DUF4379"/>
    <property type="match status" value="1"/>
</dbReference>
<gene>
    <name evidence="2" type="ORF">P5G62_023580</name>
</gene>
<sequence length="149" mass="16918">MNDSGTMFILYLNHPFAFVGAGWFPCILQLSSEKNMHLIHVQFPSELLIEFQATEKSGCPFCTNKIVCDDNNLAVTHPQIKEWHPKKNGALTPKDVTKGSDNRISWVCSEGHEWQTKVYNRTKINGTNCPKCSKMKKRSIQDSSSDENK</sequence>
<organism evidence="2 3">
    <name type="scientific">Neobacillus driksii</name>
    <dbReference type="NCBI Taxonomy" id="3035913"/>
    <lineage>
        <taxon>Bacteria</taxon>
        <taxon>Bacillati</taxon>
        <taxon>Bacillota</taxon>
        <taxon>Bacilli</taxon>
        <taxon>Bacillales</taxon>
        <taxon>Bacillaceae</taxon>
        <taxon>Neobacillus</taxon>
    </lineage>
</organism>
<name>A0ABV4YZ41_9BACI</name>
<evidence type="ECO:0000313" key="2">
    <source>
        <dbReference type="EMBL" id="MFB3170090.1"/>
    </source>
</evidence>
<comment type="caution">
    <text evidence="2">The sequence shown here is derived from an EMBL/GenBank/DDBJ whole genome shotgun (WGS) entry which is preliminary data.</text>
</comment>
<evidence type="ECO:0000259" key="1">
    <source>
        <dbReference type="Pfam" id="PF14311"/>
    </source>
</evidence>
<keyword evidence="3" id="KW-1185">Reference proteome</keyword>
<protein>
    <submittedName>
        <fullName evidence="2">Zinc-ribbon domain-containing protein</fullName>
    </submittedName>
</protein>
<evidence type="ECO:0000313" key="3">
    <source>
        <dbReference type="Proteomes" id="UP001241748"/>
    </source>
</evidence>
<dbReference type="Proteomes" id="UP001241748">
    <property type="component" value="Unassembled WGS sequence"/>
</dbReference>
<reference evidence="2 3" key="1">
    <citation type="submission" date="2024-05" db="EMBL/GenBank/DDBJ databases">
        <authorList>
            <person name="Venkateswaran K."/>
        </authorList>
    </citation>
    <scope>NUCLEOTIDE SEQUENCE [LARGE SCALE GENOMIC DNA]</scope>
    <source>
        <strain evidence="2 3">179-C4-2-HS</strain>
    </source>
</reference>
<dbReference type="EMBL" id="JAROBZ020000002">
    <property type="protein sequence ID" value="MFB3170090.1"/>
    <property type="molecule type" value="Genomic_DNA"/>
</dbReference>
<dbReference type="RefSeq" id="WP_306074645.1">
    <property type="nucleotide sequence ID" value="NZ_JAROBZ020000002.1"/>
</dbReference>
<dbReference type="InterPro" id="IPR025487">
    <property type="entry name" value="DUF4379"/>
</dbReference>
<feature type="domain" description="Treble clef zinc finger" evidence="1">
    <location>
        <begin position="80"/>
        <end position="134"/>
    </location>
</feature>